<dbReference type="Pfam" id="PF00593">
    <property type="entry name" value="TonB_dep_Rec_b-barrel"/>
    <property type="match status" value="1"/>
</dbReference>
<keyword evidence="5 12" id="KW-0732">Signal</keyword>
<comment type="similarity">
    <text evidence="10 11">Belongs to the TonB-dependent receptor family.</text>
</comment>
<evidence type="ECO:0000256" key="8">
    <source>
        <dbReference type="ARBA" id="ARBA00023170"/>
    </source>
</evidence>
<keyword evidence="16" id="KW-1185">Reference proteome</keyword>
<dbReference type="InterPro" id="IPR010917">
    <property type="entry name" value="TonB_rcpt_CS"/>
</dbReference>
<dbReference type="Pfam" id="PF07715">
    <property type="entry name" value="Plug"/>
    <property type="match status" value="1"/>
</dbReference>
<keyword evidence="9 10" id="KW-0998">Cell outer membrane</keyword>
<dbReference type="SUPFAM" id="SSF56935">
    <property type="entry name" value="Porins"/>
    <property type="match status" value="1"/>
</dbReference>
<evidence type="ECO:0000313" key="16">
    <source>
        <dbReference type="Proteomes" id="UP000576082"/>
    </source>
</evidence>
<feature type="domain" description="TonB-dependent receptor-like beta-barrel" evidence="13">
    <location>
        <begin position="359"/>
        <end position="747"/>
    </location>
</feature>
<dbReference type="PANTHER" id="PTHR30069:SF29">
    <property type="entry name" value="HEMOGLOBIN AND HEMOGLOBIN-HAPTOGLOBIN-BINDING PROTEIN 1-RELATED"/>
    <property type="match status" value="1"/>
</dbReference>
<evidence type="ECO:0000256" key="3">
    <source>
        <dbReference type="ARBA" id="ARBA00022452"/>
    </source>
</evidence>
<dbReference type="RefSeq" id="WP_169659395.1">
    <property type="nucleotide sequence ID" value="NZ_JABANE010000088.1"/>
</dbReference>
<dbReference type="InterPro" id="IPR008969">
    <property type="entry name" value="CarboxyPept-like_regulatory"/>
</dbReference>
<feature type="chain" id="PRO_5031033311" evidence="12">
    <location>
        <begin position="21"/>
        <end position="779"/>
    </location>
</feature>
<dbReference type="InterPro" id="IPR000531">
    <property type="entry name" value="Beta-barrel_TonB"/>
</dbReference>
<keyword evidence="4 10" id="KW-0812">Transmembrane</keyword>
<sequence length="779" mass="87643">MLHKFILTISFLSISFILSAQEFHFYGKVIDSETKTPLAGVSIKDIENDKVITLTNDEGRFNFNYQKETAFFNFHFLGFDEKKIKIKAEKKTTVLLVPSLQELDVVDVHSHGHDELSLSGLNTKSISSYTLETQRATTISETLSKTAGVSFISTGVGISKPTVRGMAGARVVVSVDGVKLEDQQWGMDHGLSIGQSTVDEVEIAKGAATLKYGSDGLGGVIRMKSPEPLGEDKVEGSAALNYKSNNQYFGGDFKVNAQKNKFFYHLSGGYEDFGNYQVPADQFSYLGAIYQIRDGFLANTGGNIGSLKGMVGYSGDKWITSVSYSMFDQTVGLFPGATGIPTQSWIDSFGNARKPEIPRQEIIHQMLTVNSHVDTWGGILWLDLGYQNNDRKELSDPTRHGRTLDENGFVANALDLETFSTNIHFDKEGDKSKWEVGVNYEFQENKRSGYDFLIPNYMQNTIGSYGMIGLSLSNNLDLIGGLRFDYISFQSEKFTDSFFKDPPGSENPWVRAEDINNEYYNFTGSLGLKWKMFKLIEANTNIARTFRAPTANELASNGVHHGTFRHEQGNPDLNPEQGYQWDINLAYNSKKLSVSFNPYFNYYSNYIYLSASGEASPLPDAGQIYKYTESEGYFYGNEFMLDWEISPSFKFHNATEYVYAVNTDLNRSFPFIPPLSTLNEIIYTAQIKHSFFSKPFVSFNAELVQAQNRVDRNEKKTEGYAVLGFKMGTGFSINNVYGNLLFRIDNLTDNVYMRHLSRYRLLNIPEPGRNFSVSLSAWF</sequence>
<dbReference type="InterPro" id="IPR036942">
    <property type="entry name" value="Beta-barrel_TonB_sf"/>
</dbReference>
<name>A0A7X9XBW4_9BACT</name>
<evidence type="ECO:0000256" key="7">
    <source>
        <dbReference type="ARBA" id="ARBA00023136"/>
    </source>
</evidence>
<dbReference type="GO" id="GO:0009279">
    <property type="term" value="C:cell outer membrane"/>
    <property type="evidence" value="ECO:0007669"/>
    <property type="project" value="UniProtKB-SubCell"/>
</dbReference>
<evidence type="ECO:0000256" key="5">
    <source>
        <dbReference type="ARBA" id="ARBA00022729"/>
    </source>
</evidence>
<dbReference type="EMBL" id="JABANE010000088">
    <property type="protein sequence ID" value="NME71172.1"/>
    <property type="molecule type" value="Genomic_DNA"/>
</dbReference>
<evidence type="ECO:0000256" key="10">
    <source>
        <dbReference type="PROSITE-ProRule" id="PRU01360"/>
    </source>
</evidence>
<proteinExistence type="inferred from homology"/>
<protein>
    <submittedName>
        <fullName evidence="15">TonB-dependent receptor</fullName>
    </submittedName>
</protein>
<comment type="caution">
    <text evidence="15">The sequence shown here is derived from an EMBL/GenBank/DDBJ whole genome shotgun (WGS) entry which is preliminary data.</text>
</comment>
<dbReference type="SUPFAM" id="SSF49464">
    <property type="entry name" value="Carboxypeptidase regulatory domain-like"/>
    <property type="match status" value="1"/>
</dbReference>
<dbReference type="Gene3D" id="2.170.130.10">
    <property type="entry name" value="TonB-dependent receptor, plug domain"/>
    <property type="match status" value="1"/>
</dbReference>
<evidence type="ECO:0000259" key="14">
    <source>
        <dbReference type="Pfam" id="PF07715"/>
    </source>
</evidence>
<keyword evidence="6 11" id="KW-0798">TonB box</keyword>
<keyword evidence="2 10" id="KW-0813">Transport</keyword>
<evidence type="ECO:0000256" key="1">
    <source>
        <dbReference type="ARBA" id="ARBA00004571"/>
    </source>
</evidence>
<evidence type="ECO:0000256" key="6">
    <source>
        <dbReference type="ARBA" id="ARBA00023077"/>
    </source>
</evidence>
<evidence type="ECO:0000256" key="12">
    <source>
        <dbReference type="SAM" id="SignalP"/>
    </source>
</evidence>
<accession>A0A7X9XBW4</accession>
<dbReference type="InterPro" id="IPR012910">
    <property type="entry name" value="Plug_dom"/>
</dbReference>
<dbReference type="AlphaFoldDB" id="A0A7X9XBW4"/>
<feature type="domain" description="TonB-dependent receptor plug" evidence="14">
    <location>
        <begin position="123"/>
        <end position="220"/>
    </location>
</feature>
<keyword evidence="3 10" id="KW-1134">Transmembrane beta strand</keyword>
<keyword evidence="8 15" id="KW-0675">Receptor</keyword>
<dbReference type="PANTHER" id="PTHR30069">
    <property type="entry name" value="TONB-DEPENDENT OUTER MEMBRANE RECEPTOR"/>
    <property type="match status" value="1"/>
</dbReference>
<keyword evidence="7 10" id="KW-0472">Membrane</keyword>
<dbReference type="Proteomes" id="UP000576082">
    <property type="component" value="Unassembled WGS sequence"/>
</dbReference>
<reference evidence="15 16" key="1">
    <citation type="submission" date="2020-04" db="EMBL/GenBank/DDBJ databases">
        <title>Flammeovirga sp. SR4, a novel species isolated from seawater.</title>
        <authorList>
            <person name="Wang X."/>
        </authorList>
    </citation>
    <scope>NUCLEOTIDE SEQUENCE [LARGE SCALE GENOMIC DNA]</scope>
    <source>
        <strain evidence="15 16">ATCC 23126</strain>
    </source>
</reference>
<comment type="subcellular location">
    <subcellularLocation>
        <location evidence="1 10">Cell outer membrane</location>
        <topology evidence="1 10">Multi-pass membrane protein</topology>
    </subcellularLocation>
</comment>
<dbReference type="PROSITE" id="PS01156">
    <property type="entry name" value="TONB_DEPENDENT_REC_2"/>
    <property type="match status" value="1"/>
</dbReference>
<evidence type="ECO:0000256" key="4">
    <source>
        <dbReference type="ARBA" id="ARBA00022692"/>
    </source>
</evidence>
<dbReference type="InterPro" id="IPR037066">
    <property type="entry name" value="Plug_dom_sf"/>
</dbReference>
<evidence type="ECO:0000256" key="11">
    <source>
        <dbReference type="RuleBase" id="RU003357"/>
    </source>
</evidence>
<feature type="signal peptide" evidence="12">
    <location>
        <begin position="1"/>
        <end position="20"/>
    </location>
</feature>
<evidence type="ECO:0000256" key="2">
    <source>
        <dbReference type="ARBA" id="ARBA00022448"/>
    </source>
</evidence>
<evidence type="ECO:0000259" key="13">
    <source>
        <dbReference type="Pfam" id="PF00593"/>
    </source>
</evidence>
<dbReference type="InterPro" id="IPR039426">
    <property type="entry name" value="TonB-dep_rcpt-like"/>
</dbReference>
<dbReference type="GO" id="GO:0015344">
    <property type="term" value="F:siderophore uptake transmembrane transporter activity"/>
    <property type="evidence" value="ECO:0007669"/>
    <property type="project" value="TreeGrafter"/>
</dbReference>
<organism evidence="15 16">
    <name type="scientific">Flammeovirga aprica JL-4</name>
    <dbReference type="NCBI Taxonomy" id="694437"/>
    <lineage>
        <taxon>Bacteria</taxon>
        <taxon>Pseudomonadati</taxon>
        <taxon>Bacteroidota</taxon>
        <taxon>Cytophagia</taxon>
        <taxon>Cytophagales</taxon>
        <taxon>Flammeovirgaceae</taxon>
        <taxon>Flammeovirga</taxon>
    </lineage>
</organism>
<gene>
    <name evidence="15" type="ORF">HHU12_24625</name>
</gene>
<dbReference type="Pfam" id="PF13715">
    <property type="entry name" value="CarbopepD_reg_2"/>
    <property type="match status" value="1"/>
</dbReference>
<evidence type="ECO:0000256" key="9">
    <source>
        <dbReference type="ARBA" id="ARBA00023237"/>
    </source>
</evidence>
<dbReference type="PROSITE" id="PS52016">
    <property type="entry name" value="TONB_DEPENDENT_REC_3"/>
    <property type="match status" value="1"/>
</dbReference>
<dbReference type="Gene3D" id="2.40.170.20">
    <property type="entry name" value="TonB-dependent receptor, beta-barrel domain"/>
    <property type="match status" value="1"/>
</dbReference>
<evidence type="ECO:0000313" key="15">
    <source>
        <dbReference type="EMBL" id="NME71172.1"/>
    </source>
</evidence>
<dbReference type="GO" id="GO:0044718">
    <property type="term" value="P:siderophore transmembrane transport"/>
    <property type="evidence" value="ECO:0007669"/>
    <property type="project" value="TreeGrafter"/>
</dbReference>